<dbReference type="AlphaFoldDB" id="A0A2I0KZJ1"/>
<gene>
    <name evidence="1" type="ORF">CRG98_005764</name>
</gene>
<comment type="caution">
    <text evidence="1">The sequence shown here is derived from an EMBL/GenBank/DDBJ whole genome shotgun (WGS) entry which is preliminary data.</text>
</comment>
<dbReference type="OrthoDB" id="1919674at2759"/>
<dbReference type="Proteomes" id="UP000233551">
    <property type="component" value="Unassembled WGS sequence"/>
</dbReference>
<keyword evidence="2" id="KW-1185">Reference proteome</keyword>
<evidence type="ECO:0000313" key="2">
    <source>
        <dbReference type="Proteomes" id="UP000233551"/>
    </source>
</evidence>
<protein>
    <submittedName>
        <fullName evidence="1">Uncharacterized protein</fullName>
    </submittedName>
</protein>
<evidence type="ECO:0000313" key="1">
    <source>
        <dbReference type="EMBL" id="PKI73894.1"/>
    </source>
</evidence>
<dbReference type="PANTHER" id="PTHR33448:SF3">
    <property type="entry name" value="OS09G0370000 PROTEIN"/>
    <property type="match status" value="1"/>
</dbReference>
<reference evidence="1 2" key="1">
    <citation type="submission" date="2017-11" db="EMBL/GenBank/DDBJ databases">
        <title>De-novo sequencing of pomegranate (Punica granatum L.) genome.</title>
        <authorList>
            <person name="Akparov Z."/>
            <person name="Amiraslanov A."/>
            <person name="Hajiyeva S."/>
            <person name="Abbasov M."/>
            <person name="Kaur K."/>
            <person name="Hamwieh A."/>
            <person name="Solovyev V."/>
            <person name="Salamov A."/>
            <person name="Braich B."/>
            <person name="Kosarev P."/>
            <person name="Mahmoud A."/>
            <person name="Hajiyev E."/>
            <person name="Babayeva S."/>
            <person name="Izzatullayeva V."/>
            <person name="Mammadov A."/>
            <person name="Mammadov A."/>
            <person name="Sharifova S."/>
            <person name="Ojaghi J."/>
            <person name="Eynullazada K."/>
            <person name="Bayramov B."/>
            <person name="Abdulazimova A."/>
            <person name="Shahmuradov I."/>
        </authorList>
    </citation>
    <scope>NUCLEOTIDE SEQUENCE [LARGE SCALE GENOMIC DNA]</scope>
    <source>
        <strain evidence="2">cv. AG2017</strain>
        <tissue evidence="1">Leaf</tissue>
    </source>
</reference>
<sequence length="331" mass="37484">MKGRETTKSAPSADLLLCFPSRANFTLRPKPICGPGMPLDTGNCRRSEQRPHLKRSVTRGGQASPLLWAKPKQMGSEISEPTSPKVTCSGQIKVRPRTRPCKSWQSVMEEIEKIHHSSRKHKRRSTWFDSLGVFKKDVVQFLTCLRSIRFDLQCFGTSPVSEVETDDEDEDGRYEEGVVEANFDESTSRTIFSKWFMVLQENQNCEFYSKDGTDGGKSCDDAPIVPPPNALLLMRCRSAPVKRLSASGENGGGERDRDNNEDQNSSDGAVTEERTRKLGFLMNQERMREEDEERKRREAGILVDSSDDIGTGRGVVSRRRDPFSRSRSWKR</sequence>
<name>A0A2I0KZJ1_PUNGR</name>
<dbReference type="PANTHER" id="PTHR33448">
    <property type="entry name" value="CHLOROPLAST PROTEIN HCF243-RELATED"/>
    <property type="match status" value="1"/>
</dbReference>
<organism evidence="1 2">
    <name type="scientific">Punica granatum</name>
    <name type="common">Pomegranate</name>
    <dbReference type="NCBI Taxonomy" id="22663"/>
    <lineage>
        <taxon>Eukaryota</taxon>
        <taxon>Viridiplantae</taxon>
        <taxon>Streptophyta</taxon>
        <taxon>Embryophyta</taxon>
        <taxon>Tracheophyta</taxon>
        <taxon>Spermatophyta</taxon>
        <taxon>Magnoliopsida</taxon>
        <taxon>eudicotyledons</taxon>
        <taxon>Gunneridae</taxon>
        <taxon>Pentapetalae</taxon>
        <taxon>rosids</taxon>
        <taxon>malvids</taxon>
        <taxon>Myrtales</taxon>
        <taxon>Lythraceae</taxon>
        <taxon>Punica</taxon>
    </lineage>
</organism>
<dbReference type="EMBL" id="PGOL01000249">
    <property type="protein sequence ID" value="PKI73894.1"/>
    <property type="molecule type" value="Genomic_DNA"/>
</dbReference>
<accession>A0A2I0KZJ1</accession>
<dbReference type="GeneID" id="116203798"/>
<proteinExistence type="predicted"/>
<dbReference type="STRING" id="22663.A0A2I0KZJ1"/>